<dbReference type="Proteomes" id="UP000094271">
    <property type="component" value="Unassembled WGS sequence"/>
</dbReference>
<sequence>MAYNIGNEKIRILLNQEDGTFCAELAGGRLLHMCTEVRLKDGRLVRSTDLWRHEVSESEGEELPGACRKAFFIHTGDQDWKLVQEFCIYEDYFTASTAFCSGSEAETNYIAPFCPAGEEGEVILGDGPLRFLSAPFDNDKWAKFVEYPVAYSRMSYEFTVLHEENSEGGLVLGSVDHDHWKTGFTAAVNESSGKTEITAVCGTATEDTRDLNGIRHGYLRGTEIKSARIFAGSFDSWQEGLKLYGRCNAAIRPALSWKGPVPFGWNSYAALMPLISYEKYKEASDFMKSIQDTFHDAEGMQYIDYDAGWERFTNRMKDTVEYAEANNQKPGAYFSPFIVLEPWFEKEVPGTGGNYLYRDLLLRDEKGEILPPVDGLYSLDATHPGVLEYMEYVTGKLIQWGYKLVKTDFVGHGCREGVFYNKDITTGVEAYNYGMSHFVRCLSEERAGYPILISLSIAPIMPHGYGHARRISCDSFGSLDQSAYLNNCITYLWWMNDCLYRFNDPDHIVTYKTYDKHSTTLEEGITRYNTGVICGGLMLASDDYGIPEACRRSRLVLTNEEVNEAAAKGGAFRPVSGARGESAADVFMRPEEDGILLGVFNYSLSEERHMDIPVEKLGLSAEECYMVRDLWSKRETEVRDGHIHVSLIPAQSAILRVKKGKNGN</sequence>
<accession>A0A1E3A0Z9</accession>
<comment type="caution">
    <text evidence="6">The sequence shown here is derived from an EMBL/GenBank/DDBJ whole genome shotgun (WGS) entry which is preliminary data.</text>
</comment>
<dbReference type="GO" id="GO:0004553">
    <property type="term" value="F:hydrolase activity, hydrolyzing O-glycosyl compounds"/>
    <property type="evidence" value="ECO:0007669"/>
    <property type="project" value="InterPro"/>
</dbReference>
<name>A0A1E3A0Z9_9FIRM</name>
<reference evidence="6 9" key="1">
    <citation type="submission" date="2016-07" db="EMBL/GenBank/DDBJ databases">
        <title>Characterization of isolates of Eisenbergiella tayi derived from blood cultures, using whole genome sequencing.</title>
        <authorList>
            <person name="Burdz T."/>
            <person name="Wiebe D."/>
            <person name="Huynh C."/>
            <person name="Bernard K."/>
        </authorList>
    </citation>
    <scope>NUCLEOTIDE SEQUENCE [LARGE SCALE GENOMIC DNA]</scope>
    <source>
        <strain evidence="6 9">NML 110608</strain>
    </source>
</reference>
<evidence type="ECO:0000259" key="5">
    <source>
        <dbReference type="Pfam" id="PF17801"/>
    </source>
</evidence>
<dbReference type="InterPro" id="IPR002241">
    <property type="entry name" value="Glyco_hydro_27"/>
</dbReference>
<dbReference type="EMBL" id="MCGH01000004">
    <property type="protein sequence ID" value="ODM02424.1"/>
    <property type="molecule type" value="Genomic_DNA"/>
</dbReference>
<dbReference type="Proteomes" id="UP000094869">
    <property type="component" value="Unassembled WGS sequence"/>
</dbReference>
<dbReference type="GO" id="GO:0005975">
    <property type="term" value="P:carbohydrate metabolic process"/>
    <property type="evidence" value="ECO:0007669"/>
    <property type="project" value="InterPro"/>
</dbReference>
<dbReference type="Proteomes" id="UP000094067">
    <property type="component" value="Unassembled WGS sequence"/>
</dbReference>
<evidence type="ECO:0000313" key="6">
    <source>
        <dbReference type="EMBL" id="ODM02424.1"/>
    </source>
</evidence>
<keyword evidence="2" id="KW-0732">Signal</keyword>
<dbReference type="PANTHER" id="PTHR11452:SF75">
    <property type="entry name" value="ALPHA-GALACTOSIDASE MEL1"/>
    <property type="match status" value="1"/>
</dbReference>
<evidence type="ECO:0000256" key="2">
    <source>
        <dbReference type="ARBA" id="ARBA00022729"/>
    </source>
</evidence>
<keyword evidence="11" id="KW-1185">Reference proteome</keyword>
<dbReference type="InterPro" id="IPR013780">
    <property type="entry name" value="Glyco_hydro_b"/>
</dbReference>
<dbReference type="PATRIC" id="fig|1432052.4.peg.6209"/>
<dbReference type="Gene3D" id="3.20.20.70">
    <property type="entry name" value="Aldolase class I"/>
    <property type="match status" value="1"/>
</dbReference>
<reference evidence="8 11" key="2">
    <citation type="submission" date="2016-08" db="EMBL/GenBank/DDBJ databases">
        <title>Characterization of Isolates of Eisenbergiella tayi Derived from Blood Cultures, Using Whole Genome Sequencing.</title>
        <authorList>
            <person name="Bernier A.-M."/>
            <person name="Burdz T."/>
            <person name="Wiebe D."/>
            <person name="Bernard K."/>
        </authorList>
    </citation>
    <scope>NUCLEOTIDE SEQUENCE [LARGE SCALE GENOMIC DNA]</scope>
    <source>
        <strain evidence="8 11">NML120146</strain>
    </source>
</reference>
<evidence type="ECO:0000313" key="7">
    <source>
        <dbReference type="EMBL" id="ODR53065.1"/>
    </source>
</evidence>
<protein>
    <recommendedName>
        <fullName evidence="5">Alpha galactosidase C-terminal domain-containing protein</fullName>
    </recommendedName>
</protein>
<dbReference type="RefSeq" id="WP_069154955.1">
    <property type="nucleotide sequence ID" value="NZ_DBFYTW010000368.1"/>
</dbReference>
<keyword evidence="3" id="KW-0378">Hydrolase</keyword>
<gene>
    <name evidence="7" type="ORF">BEI59_09385</name>
    <name evidence="6" type="ORF">BEI61_05586</name>
    <name evidence="8" type="ORF">BEI63_14360</name>
</gene>
<dbReference type="OrthoDB" id="1031955at2"/>
<keyword evidence="4" id="KW-0326">Glycosidase</keyword>
<evidence type="ECO:0000313" key="8">
    <source>
        <dbReference type="EMBL" id="ODR55418.1"/>
    </source>
</evidence>
<feature type="domain" description="Alpha galactosidase C-terminal" evidence="5">
    <location>
        <begin position="583"/>
        <end position="657"/>
    </location>
</feature>
<evidence type="ECO:0000313" key="11">
    <source>
        <dbReference type="Proteomes" id="UP000094869"/>
    </source>
</evidence>
<dbReference type="InterPro" id="IPR013785">
    <property type="entry name" value="Aldolase_TIM"/>
</dbReference>
<dbReference type="InterPro" id="IPR041233">
    <property type="entry name" value="Melibiase_C"/>
</dbReference>
<comment type="similarity">
    <text evidence="1">Belongs to the glycosyl hydrolase 27 family.</text>
</comment>
<dbReference type="PANTHER" id="PTHR11452">
    <property type="entry name" value="ALPHA-GALACTOSIDASE/ALPHA-N-ACETYLGALACTOSAMINIDASE"/>
    <property type="match status" value="1"/>
</dbReference>
<evidence type="ECO:0000313" key="9">
    <source>
        <dbReference type="Proteomes" id="UP000094067"/>
    </source>
</evidence>
<proteinExistence type="inferred from homology"/>
<dbReference type="EMBL" id="MEHD01000024">
    <property type="protein sequence ID" value="ODR55418.1"/>
    <property type="molecule type" value="Genomic_DNA"/>
</dbReference>
<dbReference type="EMBL" id="MEHA01000005">
    <property type="protein sequence ID" value="ODR53065.1"/>
    <property type="molecule type" value="Genomic_DNA"/>
</dbReference>
<evidence type="ECO:0000256" key="4">
    <source>
        <dbReference type="ARBA" id="ARBA00023295"/>
    </source>
</evidence>
<dbReference type="Gene3D" id="2.60.40.1180">
    <property type="entry name" value="Golgi alpha-mannosidase II"/>
    <property type="match status" value="1"/>
</dbReference>
<dbReference type="Pfam" id="PF17801">
    <property type="entry name" value="Melibiase_C"/>
    <property type="match status" value="1"/>
</dbReference>
<evidence type="ECO:0000313" key="10">
    <source>
        <dbReference type="Proteomes" id="UP000094271"/>
    </source>
</evidence>
<reference evidence="7 10" key="3">
    <citation type="submission" date="2016-08" db="EMBL/GenBank/DDBJ databases">
        <authorList>
            <person name="Seilhamer J.J."/>
        </authorList>
    </citation>
    <scope>NUCLEOTIDE SEQUENCE [LARGE SCALE GENOMIC DNA]</scope>
    <source>
        <strain evidence="7 10">NML150140-1</strain>
    </source>
</reference>
<dbReference type="InterPro" id="IPR017853">
    <property type="entry name" value="GH"/>
</dbReference>
<evidence type="ECO:0000256" key="3">
    <source>
        <dbReference type="ARBA" id="ARBA00022801"/>
    </source>
</evidence>
<dbReference type="AlphaFoldDB" id="A0A1E3A0Z9"/>
<dbReference type="SUPFAM" id="SSF51445">
    <property type="entry name" value="(Trans)glycosidases"/>
    <property type="match status" value="1"/>
</dbReference>
<evidence type="ECO:0000256" key="1">
    <source>
        <dbReference type="ARBA" id="ARBA00009743"/>
    </source>
</evidence>
<organism evidence="6 9">
    <name type="scientific">Eisenbergiella tayi</name>
    <dbReference type="NCBI Taxonomy" id="1432052"/>
    <lineage>
        <taxon>Bacteria</taxon>
        <taxon>Bacillati</taxon>
        <taxon>Bacillota</taxon>
        <taxon>Clostridia</taxon>
        <taxon>Lachnospirales</taxon>
        <taxon>Lachnospiraceae</taxon>
        <taxon>Eisenbergiella</taxon>
    </lineage>
</organism>